<accession>A0ABT6AUG0</accession>
<proteinExistence type="predicted"/>
<keyword evidence="2" id="KW-1185">Reference proteome</keyword>
<protein>
    <submittedName>
        <fullName evidence="1">Uncharacterized protein</fullName>
    </submittedName>
</protein>
<dbReference type="RefSeq" id="WP_276266761.1">
    <property type="nucleotide sequence ID" value="NZ_JARJLM010000424.1"/>
</dbReference>
<name>A0ABT6AUG0_9BURK</name>
<reference evidence="1 2" key="1">
    <citation type="submission" date="2023-03" db="EMBL/GenBank/DDBJ databases">
        <title>Draft assemblies of triclosan tolerant bacteria isolated from returned activated sludge.</title>
        <authorList>
            <person name="Van Hamelsveld S."/>
        </authorList>
    </citation>
    <scope>NUCLEOTIDE SEQUENCE [LARGE SCALE GENOMIC DNA]</scope>
    <source>
        <strain evidence="1 2">GW210010_S58</strain>
    </source>
</reference>
<dbReference type="Proteomes" id="UP001216674">
    <property type="component" value="Unassembled WGS sequence"/>
</dbReference>
<evidence type="ECO:0000313" key="1">
    <source>
        <dbReference type="EMBL" id="MDF3836223.1"/>
    </source>
</evidence>
<organism evidence="1 2">
    <name type="scientific">Cupriavidus basilensis</name>
    <dbReference type="NCBI Taxonomy" id="68895"/>
    <lineage>
        <taxon>Bacteria</taxon>
        <taxon>Pseudomonadati</taxon>
        <taxon>Pseudomonadota</taxon>
        <taxon>Betaproteobacteria</taxon>
        <taxon>Burkholderiales</taxon>
        <taxon>Burkholderiaceae</taxon>
        <taxon>Cupriavidus</taxon>
    </lineage>
</organism>
<sequence length="134" mass="15194">MKIFFFCLAALVIAGGTAWLRTRSRTHMMRVLQQREALDDNLIYSRFYLASGIEKASVQELWHEVANTLKIPAELLRPTDRFGKEIGVSLITSEELDYLGELALKRAKADGRSIDLKSIRSVDDYVRALGHTHS</sequence>
<dbReference type="EMBL" id="JARJLM010000424">
    <property type="protein sequence ID" value="MDF3836223.1"/>
    <property type="molecule type" value="Genomic_DNA"/>
</dbReference>
<gene>
    <name evidence="1" type="ORF">P3W85_25195</name>
</gene>
<comment type="caution">
    <text evidence="1">The sequence shown here is derived from an EMBL/GenBank/DDBJ whole genome shotgun (WGS) entry which is preliminary data.</text>
</comment>
<evidence type="ECO:0000313" key="2">
    <source>
        <dbReference type="Proteomes" id="UP001216674"/>
    </source>
</evidence>